<gene>
    <name evidence="2" type="ORF">GX523_17350</name>
</gene>
<name>A0A7C6Z6I9_9FIRM</name>
<protein>
    <submittedName>
        <fullName evidence="2">ABC-2 transporter permease</fullName>
    </submittedName>
</protein>
<dbReference type="PANTHER" id="PTHR41309">
    <property type="entry name" value="MEMBRANE PROTEIN-RELATED"/>
    <property type="match status" value="1"/>
</dbReference>
<sequence length="207" mass="22985">MKGLLIKDIFALKTQGKILLALLVFYAVYSIVFQNPSMLAAMIILLCIMLPMTTMAYDEKSKWDKYALSMPIQRRTIVLSKYLFAIIAELLGVVIVGVLGGVIVIFTGEMEIRELLIMTLALGGVGLFLLAVILPILFKFGIEKARFIVLLVFFIPSMVAMMLPQLGIEPPSLETIKLLGYASPFIVIGMLLLSMKASIGIYNRKEF</sequence>
<comment type="caution">
    <text evidence="2">The sequence shown here is derived from an EMBL/GenBank/DDBJ whole genome shotgun (WGS) entry which is preliminary data.</text>
</comment>
<dbReference type="Proteomes" id="UP000553059">
    <property type="component" value="Unassembled WGS sequence"/>
</dbReference>
<dbReference type="Pfam" id="PF13346">
    <property type="entry name" value="ABC2_membrane_5"/>
    <property type="match status" value="1"/>
</dbReference>
<proteinExistence type="predicted"/>
<organism evidence="2 3">
    <name type="scientific">Desulfitobacterium dehalogenans</name>
    <dbReference type="NCBI Taxonomy" id="36854"/>
    <lineage>
        <taxon>Bacteria</taxon>
        <taxon>Bacillati</taxon>
        <taxon>Bacillota</taxon>
        <taxon>Clostridia</taxon>
        <taxon>Eubacteriales</taxon>
        <taxon>Desulfitobacteriaceae</taxon>
        <taxon>Desulfitobacterium</taxon>
    </lineage>
</organism>
<keyword evidence="1" id="KW-0812">Transmembrane</keyword>
<reference evidence="2 3" key="1">
    <citation type="journal article" date="2020" name="Biotechnol. Biofuels">
        <title>New insights from the biogas microbiome by comprehensive genome-resolved metagenomics of nearly 1600 species originating from multiple anaerobic digesters.</title>
        <authorList>
            <person name="Campanaro S."/>
            <person name="Treu L."/>
            <person name="Rodriguez-R L.M."/>
            <person name="Kovalovszki A."/>
            <person name="Ziels R.M."/>
            <person name="Maus I."/>
            <person name="Zhu X."/>
            <person name="Kougias P.G."/>
            <person name="Basile A."/>
            <person name="Luo G."/>
            <person name="Schluter A."/>
            <person name="Konstantinidis K.T."/>
            <person name="Angelidaki I."/>
        </authorList>
    </citation>
    <scope>NUCLEOTIDE SEQUENCE [LARGE SCALE GENOMIC DNA]</scope>
    <source>
        <strain evidence="2">AS05jafATM_4</strain>
    </source>
</reference>
<accession>A0A7C6Z6I9</accession>
<feature type="transmembrane region" description="Helical" evidence="1">
    <location>
        <begin position="12"/>
        <end position="32"/>
    </location>
</feature>
<dbReference type="InterPro" id="IPR025699">
    <property type="entry name" value="ABC2_memb-like"/>
</dbReference>
<feature type="transmembrane region" description="Helical" evidence="1">
    <location>
        <begin position="78"/>
        <end position="103"/>
    </location>
</feature>
<dbReference type="EMBL" id="DUTF01000366">
    <property type="protein sequence ID" value="HHY28469.1"/>
    <property type="molecule type" value="Genomic_DNA"/>
</dbReference>
<evidence type="ECO:0000313" key="3">
    <source>
        <dbReference type="Proteomes" id="UP000553059"/>
    </source>
</evidence>
<feature type="transmembrane region" description="Helical" evidence="1">
    <location>
        <begin position="178"/>
        <end position="195"/>
    </location>
</feature>
<dbReference type="AlphaFoldDB" id="A0A7C6Z6I9"/>
<keyword evidence="1" id="KW-0472">Membrane</keyword>
<feature type="transmembrane region" description="Helical" evidence="1">
    <location>
        <begin position="145"/>
        <end position="166"/>
    </location>
</feature>
<dbReference type="PANTHER" id="PTHR41309:SF2">
    <property type="entry name" value="MEMBRANE PROTEIN"/>
    <property type="match status" value="1"/>
</dbReference>
<feature type="transmembrane region" description="Helical" evidence="1">
    <location>
        <begin position="115"/>
        <end position="138"/>
    </location>
</feature>
<keyword evidence="1" id="KW-1133">Transmembrane helix</keyword>
<feature type="transmembrane region" description="Helical" evidence="1">
    <location>
        <begin position="38"/>
        <end position="57"/>
    </location>
</feature>
<evidence type="ECO:0000256" key="1">
    <source>
        <dbReference type="SAM" id="Phobius"/>
    </source>
</evidence>
<evidence type="ECO:0000313" key="2">
    <source>
        <dbReference type="EMBL" id="HHY28469.1"/>
    </source>
</evidence>